<dbReference type="Gene3D" id="1.20.120.450">
    <property type="entry name" value="dinb family like domain"/>
    <property type="match status" value="1"/>
</dbReference>
<dbReference type="STRING" id="145854.GA0074692_3692"/>
<dbReference type="AlphaFoldDB" id="A0A1C6SX27"/>
<reference evidence="2" key="1">
    <citation type="submission" date="2016-06" db="EMBL/GenBank/DDBJ databases">
        <authorList>
            <person name="Varghese N."/>
            <person name="Submissions Spin"/>
        </authorList>
    </citation>
    <scope>NUCLEOTIDE SEQUENCE [LARGE SCALE GENOMIC DNA]</scope>
    <source>
        <strain evidence="2">DSM 43817</strain>
    </source>
</reference>
<dbReference type="OrthoDB" id="4548523at2"/>
<organism evidence="1 2">
    <name type="scientific">Micromonospora pallida</name>
    <dbReference type="NCBI Taxonomy" id="145854"/>
    <lineage>
        <taxon>Bacteria</taxon>
        <taxon>Bacillati</taxon>
        <taxon>Actinomycetota</taxon>
        <taxon>Actinomycetes</taxon>
        <taxon>Micromonosporales</taxon>
        <taxon>Micromonosporaceae</taxon>
        <taxon>Micromonospora</taxon>
    </lineage>
</organism>
<dbReference type="SUPFAM" id="SSF109854">
    <property type="entry name" value="DinB/YfiT-like putative metalloenzymes"/>
    <property type="match status" value="1"/>
</dbReference>
<protein>
    <recommendedName>
        <fullName evidence="3">DinB family protein</fullName>
    </recommendedName>
</protein>
<evidence type="ECO:0008006" key="3">
    <source>
        <dbReference type="Google" id="ProtNLM"/>
    </source>
</evidence>
<dbReference type="InterPro" id="IPR007061">
    <property type="entry name" value="MST-like"/>
</dbReference>
<accession>A0A1C6SX27</accession>
<dbReference type="InterPro" id="IPR034660">
    <property type="entry name" value="DinB/YfiT-like"/>
</dbReference>
<gene>
    <name evidence="1" type="ORF">GA0074692_3692</name>
</gene>
<dbReference type="Proteomes" id="UP000198959">
    <property type="component" value="Unassembled WGS sequence"/>
</dbReference>
<dbReference type="EMBL" id="FMHW01000002">
    <property type="protein sequence ID" value="SCL33909.1"/>
    <property type="molecule type" value="Genomic_DNA"/>
</dbReference>
<proteinExistence type="predicted"/>
<name>A0A1C6SX27_9ACTN</name>
<sequence length="171" mass="19619">MTWRAPQTTRTRESRLGDERTSLESWLDYHRQTLLLKCAGLTAEQLRTPAIEPSGLTLLGLVRHMAEVEAWWFRENAAGEQVDYPYFTEADPDADFDVTDADAEADLAVFHREVELARAASAGRSLDDVFTDRRGDERNLRWVYVHMIEEYARHNGHADLIRERIDGVTGE</sequence>
<dbReference type="RefSeq" id="WP_091646188.1">
    <property type="nucleotide sequence ID" value="NZ_FMHW01000002.1"/>
</dbReference>
<keyword evidence="2" id="KW-1185">Reference proteome</keyword>
<evidence type="ECO:0000313" key="1">
    <source>
        <dbReference type="EMBL" id="SCL33909.1"/>
    </source>
</evidence>
<dbReference type="Pfam" id="PF04978">
    <property type="entry name" value="MST"/>
    <property type="match status" value="1"/>
</dbReference>
<evidence type="ECO:0000313" key="2">
    <source>
        <dbReference type="Proteomes" id="UP000198959"/>
    </source>
</evidence>